<dbReference type="AlphaFoldDB" id="A0A443YVW3"/>
<comment type="caution">
    <text evidence="2">The sequence shown here is derived from an EMBL/GenBank/DDBJ whole genome shotgun (WGS) entry which is preliminary data.</text>
</comment>
<sequence length="157" mass="18500">MKKNLLIVALVILVFMIIINYLIIKPKSVEFFKIQLNEKFVGYIAYKNNQRGFYLYLADEVSKEKQLALDTLYEKEAFNKPNVGEYIKHIIFTDSLLYNASYLGDKIEKLPNSNKCYLFTKIGIFRFNCYVMSIDDRKELGKVDEWAVNEIGLWKKQ</sequence>
<feature type="transmembrane region" description="Helical" evidence="1">
    <location>
        <begin position="6"/>
        <end position="24"/>
    </location>
</feature>
<keyword evidence="3" id="KW-1185">Reference proteome</keyword>
<reference evidence="2 3" key="1">
    <citation type="submission" date="2018-06" db="EMBL/GenBank/DDBJ databases">
        <title>Pedobacter endophyticus sp. nov., an endophytic bacterium isolated from a leaf of Triticum aestivum.</title>
        <authorList>
            <person name="Zhang L."/>
        </authorList>
    </citation>
    <scope>NUCLEOTIDE SEQUENCE [LARGE SCALE GENOMIC DNA]</scope>
    <source>
        <strain evidence="2 3">CM134L-2</strain>
    </source>
</reference>
<evidence type="ECO:0000313" key="2">
    <source>
        <dbReference type="EMBL" id="RWU08103.1"/>
    </source>
</evidence>
<proteinExistence type="predicted"/>
<protein>
    <submittedName>
        <fullName evidence="2">Uncharacterized protein</fullName>
    </submittedName>
</protein>
<accession>A0A443YVW3</accession>
<evidence type="ECO:0000256" key="1">
    <source>
        <dbReference type="SAM" id="Phobius"/>
    </source>
</evidence>
<keyword evidence="1" id="KW-0812">Transmembrane</keyword>
<dbReference type="EMBL" id="SAYW01000002">
    <property type="protein sequence ID" value="RWU08103.1"/>
    <property type="molecule type" value="Genomic_DNA"/>
</dbReference>
<dbReference type="RefSeq" id="WP_128353324.1">
    <property type="nucleotide sequence ID" value="NZ_QMHN01000002.1"/>
</dbReference>
<keyword evidence="1" id="KW-1133">Transmembrane helix</keyword>
<dbReference type="Proteomes" id="UP000284120">
    <property type="component" value="Unassembled WGS sequence"/>
</dbReference>
<keyword evidence="1" id="KW-0472">Membrane</keyword>
<name>A0A443YVW3_9SPHI</name>
<organism evidence="2 3">
    <name type="scientific">Pedobacter chitinilyticus</name>
    <dbReference type="NCBI Taxonomy" id="2233776"/>
    <lineage>
        <taxon>Bacteria</taxon>
        <taxon>Pseudomonadati</taxon>
        <taxon>Bacteroidota</taxon>
        <taxon>Sphingobacteriia</taxon>
        <taxon>Sphingobacteriales</taxon>
        <taxon>Sphingobacteriaceae</taxon>
        <taxon>Pedobacter</taxon>
    </lineage>
</organism>
<gene>
    <name evidence="2" type="ORF">DPV69_06895</name>
</gene>
<dbReference type="OrthoDB" id="1464322at2"/>
<evidence type="ECO:0000313" key="3">
    <source>
        <dbReference type="Proteomes" id="UP000284120"/>
    </source>
</evidence>